<dbReference type="Pfam" id="PF10972">
    <property type="entry name" value="CsiV"/>
    <property type="match status" value="1"/>
</dbReference>
<feature type="signal peptide" evidence="1">
    <location>
        <begin position="1"/>
        <end position="23"/>
    </location>
</feature>
<protein>
    <submittedName>
        <fullName evidence="2">Uncharacterized protein</fullName>
    </submittedName>
</protein>
<feature type="chain" id="PRO_5016810827" evidence="1">
    <location>
        <begin position="24"/>
        <end position="227"/>
    </location>
</feature>
<keyword evidence="3" id="KW-1185">Reference proteome</keyword>
<sequence>MKIFFTRLFFILIFQSLISVSFARETGYEVELIIFEDAKARYLQSEDWSYNDMLHNKKESEEKAVDKDPEYKQLSWDDSKLSANVARLRNNHNYKILVTKRWKQTGLDRKHAFNIPIDSNINNSTSIELEKTDTSFSTDNIEPYVTGNVKLIMSRYLHFNVNLKYIMPHDNNGEIESMLLPVVDERRMRSREIHYIDHPLVGVVVLATPYEIKSTEENTKTTKYKTM</sequence>
<comment type="caution">
    <text evidence="2">The sequence shown here is derived from an EMBL/GenBank/DDBJ whole genome shotgun (WGS) entry which is preliminary data.</text>
</comment>
<evidence type="ECO:0000256" key="1">
    <source>
        <dbReference type="SAM" id="SignalP"/>
    </source>
</evidence>
<keyword evidence="1" id="KW-0732">Signal</keyword>
<dbReference type="Proteomes" id="UP000254266">
    <property type="component" value="Unassembled WGS sequence"/>
</dbReference>
<organism evidence="2 3">
    <name type="scientific">endosymbiont of Galathealinum brachiosum</name>
    <dbReference type="NCBI Taxonomy" id="2200906"/>
    <lineage>
        <taxon>Bacteria</taxon>
        <taxon>Pseudomonadati</taxon>
        <taxon>Pseudomonadota</taxon>
        <taxon>Gammaproteobacteria</taxon>
        <taxon>sulfur-oxidizing symbionts</taxon>
    </lineage>
</organism>
<evidence type="ECO:0000313" key="2">
    <source>
        <dbReference type="EMBL" id="RDH83786.1"/>
    </source>
</evidence>
<gene>
    <name evidence="2" type="ORF">DIZ80_06510</name>
</gene>
<evidence type="ECO:0000313" key="3">
    <source>
        <dbReference type="Proteomes" id="UP000254266"/>
    </source>
</evidence>
<dbReference type="InterPro" id="IPR021241">
    <property type="entry name" value="CsiV"/>
</dbReference>
<name>A0A370DHZ7_9GAMM</name>
<dbReference type="AlphaFoldDB" id="A0A370DHZ7"/>
<dbReference type="EMBL" id="QFXC01000008">
    <property type="protein sequence ID" value="RDH83786.1"/>
    <property type="molecule type" value="Genomic_DNA"/>
</dbReference>
<reference evidence="2 3" key="1">
    <citation type="journal article" date="2018" name="ISME J.">
        <title>Endosymbiont genomes yield clues of tubeworm success.</title>
        <authorList>
            <person name="Li Y."/>
            <person name="Liles M.R."/>
            <person name="Halanych K.M."/>
        </authorList>
    </citation>
    <scope>NUCLEOTIDE SEQUENCE [LARGE SCALE GENOMIC DNA]</scope>
    <source>
        <strain evidence="2">A1464</strain>
    </source>
</reference>
<accession>A0A370DHZ7</accession>
<proteinExistence type="predicted"/>